<dbReference type="SUPFAM" id="SSF101546">
    <property type="entry name" value="ASF1-like"/>
    <property type="match status" value="1"/>
</dbReference>
<dbReference type="EMBL" id="JAKKPZ010000391">
    <property type="protein sequence ID" value="KAI1695577.1"/>
    <property type="molecule type" value="Genomic_DNA"/>
</dbReference>
<reference evidence="1" key="1">
    <citation type="submission" date="2022-01" db="EMBL/GenBank/DDBJ databases">
        <title>Genome Sequence Resource for Two Populations of Ditylenchus destructor, the Migratory Endoparasitic Phytonematode.</title>
        <authorList>
            <person name="Zhang H."/>
            <person name="Lin R."/>
            <person name="Xie B."/>
        </authorList>
    </citation>
    <scope>NUCLEOTIDE SEQUENCE</scope>
    <source>
        <strain evidence="1">BazhouSP</strain>
    </source>
</reference>
<dbReference type="Proteomes" id="UP001201812">
    <property type="component" value="Unassembled WGS sequence"/>
</dbReference>
<accession>A0AAD4QX78</accession>
<protein>
    <submittedName>
        <fullName evidence="1">Uncharacterized protein</fullName>
    </submittedName>
</protein>
<proteinExistence type="predicted"/>
<comment type="caution">
    <text evidence="1">The sequence shown here is derived from an EMBL/GenBank/DDBJ whole genome shotgun (WGS) entry which is preliminary data.</text>
</comment>
<dbReference type="InterPro" id="IPR036747">
    <property type="entry name" value="ASF1-like_sf"/>
</dbReference>
<dbReference type="GO" id="GO:0006325">
    <property type="term" value="P:chromatin organization"/>
    <property type="evidence" value="ECO:0007669"/>
    <property type="project" value="InterPro"/>
</dbReference>
<gene>
    <name evidence="1" type="ORF">DdX_19515</name>
</gene>
<sequence>MSALVKICGVQILDISSQVNAPVKMEISFESFQSIKDVTHFPIKWVDFAENENETLDENETGTSTKQATETLLLSKPSRMLLWRADRKKKHTFQTSSLFL</sequence>
<name>A0AAD4QX78_9BILA</name>
<dbReference type="AlphaFoldDB" id="A0AAD4QX78"/>
<organism evidence="1 2">
    <name type="scientific">Ditylenchus destructor</name>
    <dbReference type="NCBI Taxonomy" id="166010"/>
    <lineage>
        <taxon>Eukaryota</taxon>
        <taxon>Metazoa</taxon>
        <taxon>Ecdysozoa</taxon>
        <taxon>Nematoda</taxon>
        <taxon>Chromadorea</taxon>
        <taxon>Rhabditida</taxon>
        <taxon>Tylenchina</taxon>
        <taxon>Tylenchomorpha</taxon>
        <taxon>Sphaerularioidea</taxon>
        <taxon>Anguinidae</taxon>
        <taxon>Anguininae</taxon>
        <taxon>Ditylenchus</taxon>
    </lineage>
</organism>
<keyword evidence="2" id="KW-1185">Reference proteome</keyword>
<evidence type="ECO:0000313" key="2">
    <source>
        <dbReference type="Proteomes" id="UP001201812"/>
    </source>
</evidence>
<dbReference type="Gene3D" id="2.60.40.1490">
    <property type="entry name" value="Histone chaperone ASF1-like"/>
    <property type="match status" value="1"/>
</dbReference>
<dbReference type="GO" id="GO:0005634">
    <property type="term" value="C:nucleus"/>
    <property type="evidence" value="ECO:0007669"/>
    <property type="project" value="InterPro"/>
</dbReference>
<evidence type="ECO:0000313" key="1">
    <source>
        <dbReference type="EMBL" id="KAI1695577.1"/>
    </source>
</evidence>